<gene>
    <name evidence="1" type="ORF">IFO71_01275</name>
</gene>
<organism evidence="1 2">
    <name type="scientific">Pseudomarimonas arenosa</name>
    <dbReference type="NCBI Taxonomy" id="2774145"/>
    <lineage>
        <taxon>Bacteria</taxon>
        <taxon>Pseudomonadati</taxon>
        <taxon>Pseudomonadota</taxon>
        <taxon>Gammaproteobacteria</taxon>
        <taxon>Lysobacterales</taxon>
        <taxon>Lysobacteraceae</taxon>
        <taxon>Pseudomarimonas</taxon>
    </lineage>
</organism>
<dbReference type="Proteomes" id="UP000613768">
    <property type="component" value="Unassembled WGS sequence"/>
</dbReference>
<accession>A0AAW3ZFW3</accession>
<protein>
    <submittedName>
        <fullName evidence="1">Uncharacterized protein</fullName>
    </submittedName>
</protein>
<dbReference type="AlphaFoldDB" id="A0AAW3ZFW3"/>
<dbReference type="EMBL" id="JACYTR010000002">
    <property type="protein sequence ID" value="MBD8524360.1"/>
    <property type="molecule type" value="Genomic_DNA"/>
</dbReference>
<dbReference type="RefSeq" id="WP_192027713.1">
    <property type="nucleotide sequence ID" value="NZ_JACYTR010000002.1"/>
</dbReference>
<evidence type="ECO:0000313" key="1">
    <source>
        <dbReference type="EMBL" id="MBD8524360.1"/>
    </source>
</evidence>
<proteinExistence type="predicted"/>
<evidence type="ECO:0000313" key="2">
    <source>
        <dbReference type="Proteomes" id="UP000613768"/>
    </source>
</evidence>
<sequence length="151" mass="17042">MRYVVACISNYTRQPFCNLPECFAGWMARHHPGSGEPYEPATVVDRFDVSSATEFCLPMVFDLQAREMIWADIAVSTSPQWQNNVHNNLAGVSLMLRALTQLRKLDLHTLFELHVRARGSSVDSLDDADTVFAEHQGITPMDLDRISAEFL</sequence>
<reference evidence="1 2" key="1">
    <citation type="submission" date="2020-09" db="EMBL/GenBank/DDBJ databases">
        <title>Pseudoxanthomonas sp. CAU 1598 isolated from sand of Yaerae Beach.</title>
        <authorList>
            <person name="Kim W."/>
        </authorList>
    </citation>
    <scope>NUCLEOTIDE SEQUENCE [LARGE SCALE GENOMIC DNA]</scope>
    <source>
        <strain evidence="1 2">CAU 1598</strain>
    </source>
</reference>
<comment type="caution">
    <text evidence="1">The sequence shown here is derived from an EMBL/GenBank/DDBJ whole genome shotgun (WGS) entry which is preliminary data.</text>
</comment>
<keyword evidence="2" id="KW-1185">Reference proteome</keyword>
<name>A0AAW3ZFW3_9GAMM</name>